<evidence type="ECO:0000256" key="3">
    <source>
        <dbReference type="ARBA" id="ARBA00022692"/>
    </source>
</evidence>
<keyword evidence="12" id="KW-1185">Reference proteome</keyword>
<comment type="subcellular location">
    <subcellularLocation>
        <location evidence="7">Cell membrane</location>
        <topology evidence="7">Multi-pass membrane protein</topology>
    </subcellularLocation>
    <subcellularLocation>
        <location evidence="1">Membrane</location>
        <topology evidence="1">Multi-pass membrane protein</topology>
    </subcellularLocation>
</comment>
<dbReference type="InterPro" id="IPR022837">
    <property type="entry name" value="MsrQ-like"/>
</dbReference>
<comment type="caution">
    <text evidence="7">Lacks conserved residue(s) required for the propagation of feature annotation.</text>
</comment>
<keyword evidence="7" id="KW-0349">Heme</keyword>
<comment type="similarity">
    <text evidence="7">Belongs to the MsrQ family.</text>
</comment>
<dbReference type="Proteomes" id="UP000321891">
    <property type="component" value="Unassembled WGS sequence"/>
</dbReference>
<dbReference type="InterPro" id="IPR013130">
    <property type="entry name" value="Fe3_Rdtase_TM_dom"/>
</dbReference>
<evidence type="ECO:0000256" key="6">
    <source>
        <dbReference type="ARBA" id="ARBA00023136"/>
    </source>
</evidence>
<keyword evidence="7" id="KW-1003">Cell membrane</keyword>
<dbReference type="HAMAP" id="MF_01207">
    <property type="entry name" value="MsrQ"/>
    <property type="match status" value="1"/>
</dbReference>
<dbReference type="EMBL" id="BJVU01000004">
    <property type="protein sequence ID" value="GEL58705.1"/>
    <property type="molecule type" value="Genomic_DNA"/>
</dbReference>
<accession>A0A6N3SMX0</accession>
<keyword evidence="5 7" id="KW-0408">Iron</keyword>
<organism evidence="9 11">
    <name type="scientific">Acetobacter cibinongensis</name>
    <dbReference type="NCBI Taxonomy" id="146475"/>
    <lineage>
        <taxon>Bacteria</taxon>
        <taxon>Pseudomonadati</taxon>
        <taxon>Pseudomonadota</taxon>
        <taxon>Alphaproteobacteria</taxon>
        <taxon>Acetobacterales</taxon>
        <taxon>Acetobacteraceae</taxon>
        <taxon>Acetobacter</taxon>
    </lineage>
</organism>
<comment type="cofactor">
    <cofactor evidence="7">
        <name>heme b</name>
        <dbReference type="ChEBI" id="CHEBI:60344"/>
    </cofactor>
    <text evidence="7">Binds 1 heme b (iron(II)-protoporphyrin IX) group per subunit.</text>
</comment>
<reference evidence="9 11" key="1">
    <citation type="submission" date="2012-11" db="EMBL/GenBank/DDBJ databases">
        <title>Whole genome sequence of Acetobacter cibinongensis 4H-1.</title>
        <authorList>
            <person name="Azuma Y."/>
            <person name="Higashiura N."/>
            <person name="Hirakawa H."/>
            <person name="Matsushita K."/>
        </authorList>
    </citation>
    <scope>NUCLEOTIDE SEQUENCE [LARGE SCALE GENOMIC DNA]</scope>
    <source>
        <strain evidence="9 11">4H-1</strain>
    </source>
</reference>
<dbReference type="GO" id="GO:0005886">
    <property type="term" value="C:plasma membrane"/>
    <property type="evidence" value="ECO:0007669"/>
    <property type="project" value="UniProtKB-SubCell"/>
</dbReference>
<feature type="transmembrane region" description="Helical" evidence="7">
    <location>
        <begin position="160"/>
        <end position="177"/>
    </location>
</feature>
<feature type="domain" description="Ferric oxidoreductase" evidence="8">
    <location>
        <begin position="57"/>
        <end position="168"/>
    </location>
</feature>
<dbReference type="Pfam" id="PF01794">
    <property type="entry name" value="Ferric_reduct"/>
    <property type="match status" value="1"/>
</dbReference>
<comment type="caution">
    <text evidence="9">The sequence shown here is derived from an EMBL/GenBank/DDBJ whole genome shotgun (WGS) entry which is preliminary data.</text>
</comment>
<evidence type="ECO:0000259" key="8">
    <source>
        <dbReference type="Pfam" id="PF01794"/>
    </source>
</evidence>
<evidence type="ECO:0000313" key="9">
    <source>
        <dbReference type="EMBL" id="GAN60674.1"/>
    </source>
</evidence>
<dbReference type="GO" id="GO:0030091">
    <property type="term" value="P:protein repair"/>
    <property type="evidence" value="ECO:0007669"/>
    <property type="project" value="UniProtKB-UniRule"/>
</dbReference>
<feature type="transmembrane region" description="Helical" evidence="7">
    <location>
        <begin position="122"/>
        <end position="140"/>
    </location>
</feature>
<gene>
    <name evidence="7" type="primary">msrQ</name>
    <name evidence="9" type="ORF">Abci_016_020</name>
    <name evidence="10" type="ORF">ACI01nite_13070</name>
</gene>
<keyword evidence="2 7" id="KW-0813">Transport</keyword>
<feature type="transmembrane region" description="Helical" evidence="7">
    <location>
        <begin position="89"/>
        <end position="110"/>
    </location>
</feature>
<keyword evidence="6 7" id="KW-0472">Membrane</keyword>
<name>A0A0D6N3Y6_9PROT</name>
<keyword evidence="3 7" id="KW-0812">Transmembrane</keyword>
<evidence type="ECO:0000256" key="7">
    <source>
        <dbReference type="HAMAP-Rule" id="MF_01207"/>
    </source>
</evidence>
<evidence type="ECO:0000256" key="5">
    <source>
        <dbReference type="ARBA" id="ARBA00023004"/>
    </source>
</evidence>
<dbReference type="Proteomes" id="UP000032671">
    <property type="component" value="Unassembled WGS sequence"/>
</dbReference>
<dbReference type="GO" id="GO:0010181">
    <property type="term" value="F:FMN binding"/>
    <property type="evidence" value="ECO:0007669"/>
    <property type="project" value="UniProtKB-UniRule"/>
</dbReference>
<dbReference type="GO" id="GO:0009055">
    <property type="term" value="F:electron transfer activity"/>
    <property type="evidence" value="ECO:0007669"/>
    <property type="project" value="UniProtKB-UniRule"/>
</dbReference>
<evidence type="ECO:0000256" key="1">
    <source>
        <dbReference type="ARBA" id="ARBA00004141"/>
    </source>
</evidence>
<proteinExistence type="inferred from homology"/>
<dbReference type="GO" id="GO:0016679">
    <property type="term" value="F:oxidoreductase activity, acting on diphenols and related substances as donors"/>
    <property type="evidence" value="ECO:0007669"/>
    <property type="project" value="TreeGrafter"/>
</dbReference>
<comment type="subunit">
    <text evidence="7">Heterodimer of a catalytic subunit (MsrP) and a heme-binding subunit (MsrQ).</text>
</comment>
<accession>A0A0D6N3Y6</accession>
<evidence type="ECO:0000313" key="11">
    <source>
        <dbReference type="Proteomes" id="UP000032671"/>
    </source>
</evidence>
<dbReference type="EMBL" id="BAMV01000016">
    <property type="protein sequence ID" value="GAN60674.1"/>
    <property type="molecule type" value="Genomic_DNA"/>
</dbReference>
<feature type="transmembrane region" description="Helical" evidence="7">
    <location>
        <begin position="61"/>
        <end position="77"/>
    </location>
</feature>
<protein>
    <recommendedName>
        <fullName evidence="7">Protein-methionine-sulfoxide reductase heme-binding subunit MsrQ</fullName>
    </recommendedName>
    <alternativeName>
        <fullName evidence="7">Flavocytochrome MsrQ</fullName>
    </alternativeName>
</protein>
<evidence type="ECO:0000256" key="2">
    <source>
        <dbReference type="ARBA" id="ARBA00022448"/>
    </source>
</evidence>
<reference evidence="10 12" key="2">
    <citation type="submission" date="2019-07" db="EMBL/GenBank/DDBJ databases">
        <title>Whole genome shotgun sequence of Acetobacter cibinongensis NBRC 16605.</title>
        <authorList>
            <person name="Hosoyama A."/>
            <person name="Uohara A."/>
            <person name="Ohji S."/>
            <person name="Ichikawa N."/>
        </authorList>
    </citation>
    <scope>NUCLEOTIDE SEQUENCE [LARGE SCALE GENOMIC DNA]</scope>
    <source>
        <strain evidence="10 12">NBRC 16605</strain>
    </source>
</reference>
<dbReference type="AlphaFoldDB" id="A0A0D6N3Y6"/>
<comment type="function">
    <text evidence="7">Part of the MsrPQ system that repairs oxidized periplasmic proteins containing methionine sulfoxide residues (Met-O), using respiratory chain electrons. Thus protects these proteins from oxidative-stress damage caused by reactive species of oxygen and chlorine generated by the host defense mechanisms. MsrPQ is essential for the maintenance of envelope integrity under bleach stress, rescuing a wide series of structurally unrelated periplasmic proteins from methionine oxidation. MsrQ provides electrons for reduction to the reductase catalytic subunit MsrP, using the quinone pool of the respiratory chain.</text>
</comment>
<dbReference type="PANTHER" id="PTHR36964">
    <property type="entry name" value="PROTEIN-METHIONINE-SULFOXIDE REDUCTASE HEME-BINDING SUBUNIT MSRQ"/>
    <property type="match status" value="1"/>
</dbReference>
<dbReference type="RefSeq" id="WP_048838739.1">
    <property type="nucleotide sequence ID" value="NZ_BAMV01000016.1"/>
</dbReference>
<keyword evidence="7" id="KW-0285">Flavoprotein</keyword>
<evidence type="ECO:0000313" key="10">
    <source>
        <dbReference type="EMBL" id="GEL58705.1"/>
    </source>
</evidence>
<keyword evidence="7" id="KW-0249">Electron transport</keyword>
<dbReference type="GO" id="GO:0046872">
    <property type="term" value="F:metal ion binding"/>
    <property type="evidence" value="ECO:0007669"/>
    <property type="project" value="UniProtKB-KW"/>
</dbReference>
<dbReference type="PANTHER" id="PTHR36964:SF1">
    <property type="entry name" value="PROTEIN-METHIONINE-SULFOXIDE REDUCTASE HEME-BINDING SUBUNIT MSRQ"/>
    <property type="match status" value="1"/>
</dbReference>
<dbReference type="GO" id="GO:0020037">
    <property type="term" value="F:heme binding"/>
    <property type="evidence" value="ECO:0007669"/>
    <property type="project" value="UniProtKB-UniRule"/>
</dbReference>
<evidence type="ECO:0000256" key="4">
    <source>
        <dbReference type="ARBA" id="ARBA00022989"/>
    </source>
</evidence>
<keyword evidence="7" id="KW-0288">FMN</keyword>
<sequence length="208" mass="23433">MAPTAPSPPRKRKRLSPLTRQVLFYLACLVFAAYDLGQGMAGNLGPNPVSACLHDFGRYAFRFLLLSLAVTPLKRFAGVDLMLYRRPLGLAAFSYAALHVTFYVGVARHFDGHILWKDFTSRPFLTFGFLAFLILLVLALTSTRRAIRTLGRKWAPLHKTVYLAMVLASIHYSIAFKTWHVEPFIYAALAALLLITRLIKKPVRKQVV</sequence>
<comment type="cofactor">
    <cofactor evidence="7">
        <name>FMN</name>
        <dbReference type="ChEBI" id="CHEBI:58210"/>
    </cofactor>
    <text evidence="7">Binds 1 FMN per subunit.</text>
</comment>
<dbReference type="STRING" id="1231339.Abci_016_020"/>
<keyword evidence="7" id="KW-0479">Metal-binding</keyword>
<evidence type="ECO:0000313" key="12">
    <source>
        <dbReference type="Proteomes" id="UP000321891"/>
    </source>
</evidence>
<feature type="transmembrane region" description="Helical" evidence="7">
    <location>
        <begin position="183"/>
        <end position="199"/>
    </location>
</feature>
<keyword evidence="4 7" id="KW-1133">Transmembrane helix</keyword>